<name>A0AAV4LH09_9BACL</name>
<proteinExistence type="predicted"/>
<evidence type="ECO:0000313" key="2">
    <source>
        <dbReference type="EMBL" id="GIM47135.1"/>
    </source>
</evidence>
<dbReference type="AlphaFoldDB" id="A0AAV4LH09"/>
<dbReference type="Proteomes" id="UP001057291">
    <property type="component" value="Unassembled WGS sequence"/>
</dbReference>
<keyword evidence="1" id="KW-0472">Membrane</keyword>
<feature type="transmembrane region" description="Helical" evidence="1">
    <location>
        <begin position="33"/>
        <end position="55"/>
    </location>
</feature>
<protein>
    <submittedName>
        <fullName evidence="2">Uncharacterized protein</fullName>
    </submittedName>
</protein>
<keyword evidence="1" id="KW-1133">Transmembrane helix</keyword>
<evidence type="ECO:0000313" key="3">
    <source>
        <dbReference type="Proteomes" id="UP001057291"/>
    </source>
</evidence>
<reference evidence="2" key="1">
    <citation type="journal article" date="2023" name="Int. J. Syst. Evol. Microbiol.">
        <title>Collibacillus ludicampi gen. nov., sp. nov., a new soil bacterium of the family Alicyclobacillaceae.</title>
        <authorList>
            <person name="Jojima T."/>
            <person name="Ioku Y."/>
            <person name="Fukuta Y."/>
            <person name="Shirasaka N."/>
            <person name="Matsumura Y."/>
            <person name="Mori M."/>
        </authorList>
    </citation>
    <scope>NUCLEOTIDE SEQUENCE</scope>
    <source>
        <strain evidence="2">TP075</strain>
    </source>
</reference>
<evidence type="ECO:0000256" key="1">
    <source>
        <dbReference type="SAM" id="Phobius"/>
    </source>
</evidence>
<keyword evidence="3" id="KW-1185">Reference proteome</keyword>
<dbReference type="RefSeq" id="WP_282200155.1">
    <property type="nucleotide sequence ID" value="NZ_BOQE01000001.1"/>
</dbReference>
<feature type="transmembrane region" description="Helical" evidence="1">
    <location>
        <begin position="6"/>
        <end position="21"/>
    </location>
</feature>
<keyword evidence="1" id="KW-0812">Transmembrane</keyword>
<sequence length="76" mass="8483">MVLSLIFYLLFIIGVTILQITKIRKENQMRDIIVYSVLMGMAAFLGSLMILGIPIPSPTKPLKYVFEPIGKLILGS</sequence>
<dbReference type="EMBL" id="BOQE01000001">
    <property type="protein sequence ID" value="GIM47135.1"/>
    <property type="molecule type" value="Genomic_DNA"/>
</dbReference>
<organism evidence="2 3">
    <name type="scientific">Collibacillus ludicampi</name>
    <dbReference type="NCBI Taxonomy" id="2771369"/>
    <lineage>
        <taxon>Bacteria</taxon>
        <taxon>Bacillati</taxon>
        <taxon>Bacillota</taxon>
        <taxon>Bacilli</taxon>
        <taxon>Bacillales</taxon>
        <taxon>Alicyclobacillaceae</taxon>
        <taxon>Collibacillus</taxon>
    </lineage>
</organism>
<comment type="caution">
    <text evidence="2">The sequence shown here is derived from an EMBL/GenBank/DDBJ whole genome shotgun (WGS) entry which is preliminary data.</text>
</comment>
<gene>
    <name evidence="2" type="ORF">DNHGIG_26840</name>
</gene>
<accession>A0AAV4LH09</accession>